<dbReference type="OrthoDB" id="653598at2"/>
<keyword evidence="4" id="KW-0472">Membrane</keyword>
<dbReference type="InterPro" id="IPR012944">
    <property type="entry name" value="SusD_RagB_dom"/>
</dbReference>
<dbReference type="Proteomes" id="UP000031802">
    <property type="component" value="Unassembled WGS sequence"/>
</dbReference>
<feature type="domain" description="SusD-like N-terminal" evidence="7">
    <location>
        <begin position="20"/>
        <end position="216"/>
    </location>
</feature>
<gene>
    <name evidence="8" type="ORF">DI53_2713</name>
</gene>
<keyword evidence="3" id="KW-0732">Signal</keyword>
<feature type="domain" description="RagB/SusD" evidence="6">
    <location>
        <begin position="311"/>
        <end position="421"/>
    </location>
</feature>
<dbReference type="InterPro" id="IPR011990">
    <property type="entry name" value="TPR-like_helical_dom_sf"/>
</dbReference>
<dbReference type="GO" id="GO:0009279">
    <property type="term" value="C:cell outer membrane"/>
    <property type="evidence" value="ECO:0007669"/>
    <property type="project" value="UniProtKB-SubCell"/>
</dbReference>
<dbReference type="Pfam" id="PF07980">
    <property type="entry name" value="SusD_RagB"/>
    <property type="match status" value="1"/>
</dbReference>
<evidence type="ECO:0000256" key="5">
    <source>
        <dbReference type="ARBA" id="ARBA00023237"/>
    </source>
</evidence>
<evidence type="ECO:0008006" key="10">
    <source>
        <dbReference type="Google" id="ProtNLM"/>
    </source>
</evidence>
<comment type="caution">
    <text evidence="8">The sequence shown here is derived from an EMBL/GenBank/DDBJ whole genome shotgun (WGS) entry which is preliminary data.</text>
</comment>
<dbReference type="PATRIC" id="fig|1229276.3.peg.2795"/>
<accession>A0A0B8T779</accession>
<evidence type="ECO:0000313" key="9">
    <source>
        <dbReference type="Proteomes" id="UP000031802"/>
    </source>
</evidence>
<dbReference type="PROSITE" id="PS51257">
    <property type="entry name" value="PROKAR_LIPOPROTEIN"/>
    <property type="match status" value="1"/>
</dbReference>
<keyword evidence="5" id="KW-0998">Cell outer membrane</keyword>
<reference evidence="9" key="1">
    <citation type="submission" date="2014-04" db="EMBL/GenBank/DDBJ databases">
        <title>Whole-Genome optical mapping and complete genome sequence of Sphingobacterium deserti sp. nov., a new spaces isolated from desert in the west of China.</title>
        <authorList>
            <person name="Teng C."/>
            <person name="Zhou Z."/>
            <person name="Li X."/>
            <person name="Chen M."/>
            <person name="Lin M."/>
            <person name="Wang L."/>
            <person name="Su S."/>
            <person name="Zhang C."/>
            <person name="Zhang W."/>
        </authorList>
    </citation>
    <scope>NUCLEOTIDE SEQUENCE [LARGE SCALE GENOMIC DNA]</scope>
    <source>
        <strain evidence="9">ACCC05744</strain>
    </source>
</reference>
<evidence type="ECO:0000256" key="2">
    <source>
        <dbReference type="ARBA" id="ARBA00006275"/>
    </source>
</evidence>
<evidence type="ECO:0000256" key="1">
    <source>
        <dbReference type="ARBA" id="ARBA00004442"/>
    </source>
</evidence>
<dbReference type="eggNOG" id="COG1834">
    <property type="taxonomic scope" value="Bacteria"/>
</dbReference>
<evidence type="ECO:0000256" key="3">
    <source>
        <dbReference type="ARBA" id="ARBA00022729"/>
    </source>
</evidence>
<dbReference type="STRING" id="1229276.DI53_2713"/>
<evidence type="ECO:0000313" key="8">
    <source>
        <dbReference type="EMBL" id="KGE13525.1"/>
    </source>
</evidence>
<comment type="subcellular location">
    <subcellularLocation>
        <location evidence="1">Cell outer membrane</location>
    </subcellularLocation>
</comment>
<evidence type="ECO:0000259" key="7">
    <source>
        <dbReference type="Pfam" id="PF14322"/>
    </source>
</evidence>
<comment type="similarity">
    <text evidence="2">Belongs to the SusD family.</text>
</comment>
<dbReference type="Gene3D" id="1.25.40.390">
    <property type="match status" value="2"/>
</dbReference>
<dbReference type="Pfam" id="PF14322">
    <property type="entry name" value="SusD-like_3"/>
    <property type="match status" value="1"/>
</dbReference>
<dbReference type="InterPro" id="IPR033985">
    <property type="entry name" value="SusD-like_N"/>
</dbReference>
<dbReference type="SUPFAM" id="SSF48452">
    <property type="entry name" value="TPR-like"/>
    <property type="match status" value="1"/>
</dbReference>
<organism evidence="8 9">
    <name type="scientific">Sphingobacterium deserti</name>
    <dbReference type="NCBI Taxonomy" id="1229276"/>
    <lineage>
        <taxon>Bacteria</taxon>
        <taxon>Pseudomonadati</taxon>
        <taxon>Bacteroidota</taxon>
        <taxon>Sphingobacteriia</taxon>
        <taxon>Sphingobacteriales</taxon>
        <taxon>Sphingobacteriaceae</taxon>
        <taxon>Sphingobacterium</taxon>
    </lineage>
</organism>
<reference evidence="8 9" key="2">
    <citation type="journal article" date="2015" name="PLoS ONE">
        <title>Whole-Genome Optical Mapping and Finished Genome Sequence of Sphingobacterium deserti sp. nov., a New Species Isolated from the Western Desert of China.</title>
        <authorList>
            <person name="Teng C."/>
            <person name="Zhou Z."/>
            <person name="Molnar I."/>
            <person name="Li X."/>
            <person name="Tang R."/>
            <person name="Chen M."/>
            <person name="Wang L."/>
            <person name="Su S."/>
            <person name="Zhang W."/>
            <person name="Lin M."/>
        </authorList>
    </citation>
    <scope>NUCLEOTIDE SEQUENCE [LARGE SCALE GENOMIC DNA]</scope>
    <source>
        <strain evidence="9">ACCC05744</strain>
    </source>
</reference>
<name>A0A0B8T779_9SPHI</name>
<evidence type="ECO:0000259" key="6">
    <source>
        <dbReference type="Pfam" id="PF07980"/>
    </source>
</evidence>
<dbReference type="AlphaFoldDB" id="A0A0B8T779"/>
<proteinExistence type="inferred from homology"/>
<sequence length="443" mass="50730">MNNIRTYLALLGLLSSCSNYLDVKPDASLATIDRASELYALMDNEFVMHQQIITGEDLADNYYVLDQTWNASTSEMVRNKYIYSTTENDEVGWSGIYTEVYYANVVLERVEELRENLTPTEYNEIKGTALFYRSLAFFEALTLFAMPYRVGGNEDALGVPLRTTADVNISFPRATVGASYRKIFEDLAMSVDLLPSTTAVQSRPSKRAARGLQARVAFDIGDYERAFAFSQLVLQEESTLLDFATIDHTAALPFDRYNIEVIHYTYRFSDFLAPQRSIVDSVLYTSYTDADYRKRCYFQFNADADVVFKGSFTQANNSQFTGLSTSEIYLTCIESALRTNREEASREWLNPYLRMRYMPTGIPNTAVSATELLSLVQSERRKELIYRNRRWSDIRRRNLDGENIVLQRRLNGQLYSLEPNSSGYALPIPLEAIRYSGIEQNLR</sequence>
<evidence type="ECO:0000256" key="4">
    <source>
        <dbReference type="ARBA" id="ARBA00023136"/>
    </source>
</evidence>
<protein>
    <recommendedName>
        <fullName evidence="10">RagB/SusD domain-containing protein</fullName>
    </recommendedName>
</protein>
<dbReference type="RefSeq" id="WP_037500367.1">
    <property type="nucleotide sequence ID" value="NZ_JJMU01000049.1"/>
</dbReference>
<keyword evidence="9" id="KW-1185">Reference proteome</keyword>
<dbReference type="EMBL" id="JJMU01000049">
    <property type="protein sequence ID" value="KGE13525.1"/>
    <property type="molecule type" value="Genomic_DNA"/>
</dbReference>